<dbReference type="AlphaFoldDB" id="A0A2K1LBD4"/>
<reference evidence="2 4" key="2">
    <citation type="journal article" date="2018" name="Plant J.">
        <title>The Physcomitrella patens chromosome-scale assembly reveals moss genome structure and evolution.</title>
        <authorList>
            <person name="Lang D."/>
            <person name="Ullrich K.K."/>
            <person name="Murat F."/>
            <person name="Fuchs J."/>
            <person name="Jenkins J."/>
            <person name="Haas F.B."/>
            <person name="Piednoel M."/>
            <person name="Gundlach H."/>
            <person name="Van Bel M."/>
            <person name="Meyberg R."/>
            <person name="Vives C."/>
            <person name="Morata J."/>
            <person name="Symeonidi A."/>
            <person name="Hiss M."/>
            <person name="Muchero W."/>
            <person name="Kamisugi Y."/>
            <person name="Saleh O."/>
            <person name="Blanc G."/>
            <person name="Decker E.L."/>
            <person name="van Gessel N."/>
            <person name="Grimwood J."/>
            <person name="Hayes R.D."/>
            <person name="Graham S.W."/>
            <person name="Gunter L.E."/>
            <person name="McDaniel S.F."/>
            <person name="Hoernstein S.N.W."/>
            <person name="Larsson A."/>
            <person name="Li F.W."/>
            <person name="Perroud P.F."/>
            <person name="Phillips J."/>
            <person name="Ranjan P."/>
            <person name="Rokshar D.S."/>
            <person name="Rothfels C.J."/>
            <person name="Schneider L."/>
            <person name="Shu S."/>
            <person name="Stevenson D.W."/>
            <person name="Thummler F."/>
            <person name="Tillich M."/>
            <person name="Villarreal Aguilar J.C."/>
            <person name="Widiez T."/>
            <person name="Wong G.K."/>
            <person name="Wymore A."/>
            <person name="Zhang Y."/>
            <person name="Zimmer A.D."/>
            <person name="Quatrano R.S."/>
            <person name="Mayer K.F.X."/>
            <person name="Goodstein D."/>
            <person name="Casacuberta J.M."/>
            <person name="Vandepoele K."/>
            <person name="Reski R."/>
            <person name="Cuming A.C."/>
            <person name="Tuskan G.A."/>
            <person name="Maumus F."/>
            <person name="Salse J."/>
            <person name="Schmutz J."/>
            <person name="Rensing S.A."/>
        </authorList>
    </citation>
    <scope>NUCLEOTIDE SEQUENCE [LARGE SCALE GENOMIC DNA]</scope>
    <source>
        <strain evidence="3 4">cv. Gransden 2004</strain>
    </source>
</reference>
<proteinExistence type="predicted"/>
<evidence type="ECO:0000313" key="4">
    <source>
        <dbReference type="Proteomes" id="UP000006727"/>
    </source>
</evidence>
<sequence length="70" mass="8060">MCNPHLLILFYLAVCGHTCIDDLGERGFRWIFWSRVAGFSCFDRRLHQIGRASLPLAYPIFVQDGENNTT</sequence>
<dbReference type="EMBL" id="ABEU02000001">
    <property type="protein sequence ID" value="PNR63345.1"/>
    <property type="molecule type" value="Genomic_DNA"/>
</dbReference>
<name>A0A2K1LBD4_PHYPA</name>
<gene>
    <name evidence="2" type="ORF">PHYPA_001770</name>
</gene>
<reference evidence="3" key="3">
    <citation type="submission" date="2020-12" db="UniProtKB">
        <authorList>
            <consortium name="EnsemblPlants"/>
        </authorList>
    </citation>
    <scope>IDENTIFICATION</scope>
</reference>
<organism evidence="2">
    <name type="scientific">Physcomitrium patens</name>
    <name type="common">Spreading-leaved earth moss</name>
    <name type="synonym">Physcomitrella patens</name>
    <dbReference type="NCBI Taxonomy" id="3218"/>
    <lineage>
        <taxon>Eukaryota</taxon>
        <taxon>Viridiplantae</taxon>
        <taxon>Streptophyta</taxon>
        <taxon>Embryophyta</taxon>
        <taxon>Bryophyta</taxon>
        <taxon>Bryophytina</taxon>
        <taxon>Bryopsida</taxon>
        <taxon>Funariidae</taxon>
        <taxon>Funariales</taxon>
        <taxon>Funariaceae</taxon>
        <taxon>Physcomitrium</taxon>
    </lineage>
</organism>
<dbReference type="Gramene" id="Pp3c1_38271V3.1">
    <property type="protein sequence ID" value="PAC:32968432.CDS.1"/>
    <property type="gene ID" value="Pp3c1_38271"/>
</dbReference>
<dbReference type="EnsemblPlants" id="Pp3c1_38271V3.1">
    <property type="protein sequence ID" value="PAC:32968432.CDS.1"/>
    <property type="gene ID" value="Pp3c1_38271"/>
</dbReference>
<dbReference type="InParanoid" id="A0A2K1LBD4"/>
<dbReference type="Proteomes" id="UP000006727">
    <property type="component" value="Chromosome 1"/>
</dbReference>
<accession>A0A2K1LBD4</accession>
<protein>
    <recommendedName>
        <fullName evidence="5">Secreted protein</fullName>
    </recommendedName>
</protein>
<reference evidence="2 4" key="1">
    <citation type="journal article" date="2008" name="Science">
        <title>The Physcomitrella genome reveals evolutionary insights into the conquest of land by plants.</title>
        <authorList>
            <person name="Rensing S."/>
            <person name="Lang D."/>
            <person name="Zimmer A."/>
            <person name="Terry A."/>
            <person name="Salamov A."/>
            <person name="Shapiro H."/>
            <person name="Nishiyama T."/>
            <person name="Perroud P.-F."/>
            <person name="Lindquist E."/>
            <person name="Kamisugi Y."/>
            <person name="Tanahashi T."/>
            <person name="Sakakibara K."/>
            <person name="Fujita T."/>
            <person name="Oishi K."/>
            <person name="Shin-I T."/>
            <person name="Kuroki Y."/>
            <person name="Toyoda A."/>
            <person name="Suzuki Y."/>
            <person name="Hashimoto A."/>
            <person name="Yamaguchi K."/>
            <person name="Sugano A."/>
            <person name="Kohara Y."/>
            <person name="Fujiyama A."/>
            <person name="Anterola A."/>
            <person name="Aoki S."/>
            <person name="Ashton N."/>
            <person name="Barbazuk W.B."/>
            <person name="Barker E."/>
            <person name="Bennetzen J."/>
            <person name="Bezanilla M."/>
            <person name="Blankenship R."/>
            <person name="Cho S.H."/>
            <person name="Dutcher S."/>
            <person name="Estelle M."/>
            <person name="Fawcett J.A."/>
            <person name="Gundlach H."/>
            <person name="Hanada K."/>
            <person name="Heyl A."/>
            <person name="Hicks K.A."/>
            <person name="Hugh J."/>
            <person name="Lohr M."/>
            <person name="Mayer K."/>
            <person name="Melkozernov A."/>
            <person name="Murata T."/>
            <person name="Nelson D."/>
            <person name="Pils B."/>
            <person name="Prigge M."/>
            <person name="Reiss B."/>
            <person name="Renner T."/>
            <person name="Rombauts S."/>
            <person name="Rushton P."/>
            <person name="Sanderfoot A."/>
            <person name="Schween G."/>
            <person name="Shiu S.-H."/>
            <person name="Stueber K."/>
            <person name="Theodoulou F.L."/>
            <person name="Tu H."/>
            <person name="Van de Peer Y."/>
            <person name="Verrier P.J."/>
            <person name="Waters E."/>
            <person name="Wood A."/>
            <person name="Yang L."/>
            <person name="Cove D."/>
            <person name="Cuming A."/>
            <person name="Hasebe M."/>
            <person name="Lucas S."/>
            <person name="Mishler D.B."/>
            <person name="Reski R."/>
            <person name="Grigoriev I."/>
            <person name="Quatrano R.S."/>
            <person name="Boore J.L."/>
        </authorList>
    </citation>
    <scope>NUCLEOTIDE SEQUENCE [LARGE SCALE GENOMIC DNA]</scope>
    <source>
        <strain evidence="3 4">cv. Gransden 2004</strain>
    </source>
</reference>
<feature type="chain" id="PRO_5036319129" description="Secreted protein" evidence="1">
    <location>
        <begin position="19"/>
        <end position="70"/>
    </location>
</feature>
<evidence type="ECO:0008006" key="5">
    <source>
        <dbReference type="Google" id="ProtNLM"/>
    </source>
</evidence>
<keyword evidence="1" id="KW-0732">Signal</keyword>
<feature type="signal peptide" evidence="1">
    <location>
        <begin position="1"/>
        <end position="18"/>
    </location>
</feature>
<keyword evidence="4" id="KW-1185">Reference proteome</keyword>
<evidence type="ECO:0000313" key="3">
    <source>
        <dbReference type="EnsemblPlants" id="PAC:32968432.CDS.1"/>
    </source>
</evidence>
<evidence type="ECO:0000313" key="2">
    <source>
        <dbReference type="EMBL" id="PNR63345.1"/>
    </source>
</evidence>
<evidence type="ECO:0000256" key="1">
    <source>
        <dbReference type="SAM" id="SignalP"/>
    </source>
</evidence>